<dbReference type="Gene3D" id="3.40.640.10">
    <property type="entry name" value="Type I PLP-dependent aspartate aminotransferase-like (Major domain)"/>
    <property type="match status" value="1"/>
</dbReference>
<gene>
    <name evidence="3" type="ORF">ACFQBT_13395</name>
</gene>
<keyword evidence="3" id="KW-0808">Transferase</keyword>
<comment type="similarity">
    <text evidence="2">Belongs to the DegT/DnrJ/EryC1 family.</text>
</comment>
<evidence type="ECO:0000256" key="2">
    <source>
        <dbReference type="RuleBase" id="RU004508"/>
    </source>
</evidence>
<dbReference type="InterPro" id="IPR015424">
    <property type="entry name" value="PyrdxlP-dep_Trfase"/>
</dbReference>
<dbReference type="InterPro" id="IPR015422">
    <property type="entry name" value="PyrdxlP-dep_Trfase_small"/>
</dbReference>
<reference evidence="4" key="1">
    <citation type="journal article" date="2019" name="Int. J. Syst. Evol. Microbiol.">
        <title>The Global Catalogue of Microorganisms (GCM) 10K type strain sequencing project: providing services to taxonomists for standard genome sequencing and annotation.</title>
        <authorList>
            <consortium name="The Broad Institute Genomics Platform"/>
            <consortium name="The Broad Institute Genome Sequencing Center for Infectious Disease"/>
            <person name="Wu L."/>
            <person name="Ma J."/>
        </authorList>
    </citation>
    <scope>NUCLEOTIDE SEQUENCE [LARGE SCALE GENOMIC DNA]</scope>
    <source>
        <strain evidence="4">NBRC 106593</strain>
    </source>
</reference>
<sequence>MSQAHDVLAQLADRTGTQAADWHLVFKARHGMQVVFEEIAVDGPGSVATQLLTCATAVDPILVAGLTPVYGEVNADSLALDPDTLPTGTRAVVLQHTFGLIDEARARQLRQRAEGALLVEDSCHCVTRMARSEDGTPLADISVHSFGIEKMLPTRFGGAIWVNPDLPDRDLHARITGRLATLPVVDGRLEAAVRSYRTQNGLLNRLPASLSGRLRKALVATGVLEPAIAPVETRGGLSHPPMAPSASVTAQIAQALPGLDATEARRAAAVAIYREQVADLVQVPEFATATSPLVRFPFFVADAADAEPTVKKLTEAGHYAGRWYRPALFPGAQNPAEYHYTPGDPSVARTEDLISRIVNLPTDVEPDRARAAADVLRESLTASASSRT</sequence>
<protein>
    <submittedName>
        <fullName evidence="3">DegT/DnrJ/EryC1/StrS family aminotransferase</fullName>
    </submittedName>
</protein>
<dbReference type="PANTHER" id="PTHR30244:SF34">
    <property type="entry name" value="DTDP-4-AMINO-4,6-DIDEOXYGALACTOSE TRANSAMINASE"/>
    <property type="match status" value="1"/>
</dbReference>
<proteinExistence type="inferred from homology"/>
<comment type="cofactor">
    <cofactor evidence="1">
        <name>pyridoxal 5'-phosphate</name>
        <dbReference type="ChEBI" id="CHEBI:597326"/>
    </cofactor>
</comment>
<dbReference type="InterPro" id="IPR015421">
    <property type="entry name" value="PyrdxlP-dep_Trfase_major"/>
</dbReference>
<accession>A0ABW2AUU2</accession>
<dbReference type="Gene3D" id="3.90.1150.10">
    <property type="entry name" value="Aspartate Aminotransferase, domain 1"/>
    <property type="match status" value="1"/>
</dbReference>
<comment type="caution">
    <text evidence="3">The sequence shown here is derived from an EMBL/GenBank/DDBJ whole genome shotgun (WGS) entry which is preliminary data.</text>
</comment>
<evidence type="ECO:0000256" key="1">
    <source>
        <dbReference type="ARBA" id="ARBA00001933"/>
    </source>
</evidence>
<dbReference type="SUPFAM" id="SSF53383">
    <property type="entry name" value="PLP-dependent transferases"/>
    <property type="match status" value="1"/>
</dbReference>
<dbReference type="PANTHER" id="PTHR30244">
    <property type="entry name" value="TRANSAMINASE"/>
    <property type="match status" value="1"/>
</dbReference>
<dbReference type="Pfam" id="PF01041">
    <property type="entry name" value="DegT_DnrJ_EryC1"/>
    <property type="match status" value="1"/>
</dbReference>
<evidence type="ECO:0000313" key="3">
    <source>
        <dbReference type="EMBL" id="MFC6714749.1"/>
    </source>
</evidence>
<dbReference type="InterPro" id="IPR000653">
    <property type="entry name" value="DegT/StrS_aminotransferase"/>
</dbReference>
<name>A0ABW2AUU2_9MICO</name>
<dbReference type="GO" id="GO:0008483">
    <property type="term" value="F:transaminase activity"/>
    <property type="evidence" value="ECO:0007669"/>
    <property type="project" value="UniProtKB-KW"/>
</dbReference>
<organism evidence="3 4">
    <name type="scientific">Branchiibius cervicis</name>
    <dbReference type="NCBI Taxonomy" id="908252"/>
    <lineage>
        <taxon>Bacteria</taxon>
        <taxon>Bacillati</taxon>
        <taxon>Actinomycetota</taxon>
        <taxon>Actinomycetes</taxon>
        <taxon>Micrococcales</taxon>
        <taxon>Dermacoccaceae</taxon>
        <taxon>Branchiibius</taxon>
    </lineage>
</organism>
<dbReference type="Proteomes" id="UP001596356">
    <property type="component" value="Unassembled WGS sequence"/>
</dbReference>
<dbReference type="EMBL" id="JBHSWJ010000002">
    <property type="protein sequence ID" value="MFC6714749.1"/>
    <property type="molecule type" value="Genomic_DNA"/>
</dbReference>
<keyword evidence="3" id="KW-0032">Aminotransferase</keyword>
<dbReference type="RefSeq" id="WP_377823375.1">
    <property type="nucleotide sequence ID" value="NZ_JBHSWJ010000002.1"/>
</dbReference>
<keyword evidence="2" id="KW-0663">Pyridoxal phosphate</keyword>
<keyword evidence="4" id="KW-1185">Reference proteome</keyword>
<evidence type="ECO:0000313" key="4">
    <source>
        <dbReference type="Proteomes" id="UP001596356"/>
    </source>
</evidence>